<protein>
    <submittedName>
        <fullName evidence="7">Citrate lyase</fullName>
    </submittedName>
</protein>
<dbReference type="SUPFAM" id="SSF51621">
    <property type="entry name" value="Phosphoenolpyruvate/pyruvate domain"/>
    <property type="match status" value="1"/>
</dbReference>
<dbReference type="STRING" id="247633.GP2143_00527"/>
<dbReference type="Gene3D" id="3.20.20.60">
    <property type="entry name" value="Phosphoenolpyruvate-binding domains"/>
    <property type="match status" value="1"/>
</dbReference>
<dbReference type="InterPro" id="IPR040442">
    <property type="entry name" value="Pyrv_kinase-like_dom_sf"/>
</dbReference>
<evidence type="ECO:0000256" key="3">
    <source>
        <dbReference type="ARBA" id="ARBA00022842"/>
    </source>
</evidence>
<feature type="binding site" evidence="5">
    <location>
        <position position="115"/>
    </location>
    <ligand>
        <name>Mg(2+)</name>
        <dbReference type="ChEBI" id="CHEBI:18420"/>
    </ligand>
</feature>
<keyword evidence="8" id="KW-1185">Reference proteome</keyword>
<dbReference type="GO" id="GO:0006107">
    <property type="term" value="P:oxaloacetate metabolic process"/>
    <property type="evidence" value="ECO:0007669"/>
    <property type="project" value="TreeGrafter"/>
</dbReference>
<dbReference type="AlphaFoldDB" id="A0YEY3"/>
<keyword evidence="3 5" id="KW-0460">Magnesium</keyword>
<proteinExistence type="predicted"/>
<dbReference type="PIRSF" id="PIRSF015582">
    <property type="entry name" value="Cit_lyase_B"/>
    <property type="match status" value="1"/>
</dbReference>
<dbReference type="InterPro" id="IPR005000">
    <property type="entry name" value="Aldolase/citrate-lyase_domain"/>
</dbReference>
<dbReference type="GO" id="GO:0000287">
    <property type="term" value="F:magnesium ion binding"/>
    <property type="evidence" value="ECO:0007669"/>
    <property type="project" value="TreeGrafter"/>
</dbReference>
<organism evidence="7 8">
    <name type="scientific">marine gamma proteobacterium HTCC2143</name>
    <dbReference type="NCBI Taxonomy" id="247633"/>
    <lineage>
        <taxon>Bacteria</taxon>
        <taxon>Pseudomonadati</taxon>
        <taxon>Pseudomonadota</taxon>
        <taxon>Gammaproteobacteria</taxon>
        <taxon>Cellvibrionales</taxon>
        <taxon>Spongiibacteraceae</taxon>
        <taxon>BD1-7 clade</taxon>
    </lineage>
</organism>
<evidence type="ECO:0000313" key="7">
    <source>
        <dbReference type="EMBL" id="EAW30578.1"/>
    </source>
</evidence>
<dbReference type="EMBL" id="AAVT01000007">
    <property type="protein sequence ID" value="EAW30578.1"/>
    <property type="molecule type" value="Genomic_DNA"/>
</dbReference>
<evidence type="ECO:0000259" key="6">
    <source>
        <dbReference type="Pfam" id="PF03328"/>
    </source>
</evidence>
<dbReference type="Pfam" id="PF03328">
    <property type="entry name" value="HpcH_HpaI"/>
    <property type="match status" value="1"/>
</dbReference>
<feature type="binding site" evidence="4">
    <location>
        <position position="115"/>
    </location>
    <ligand>
        <name>substrate</name>
    </ligand>
</feature>
<dbReference type="Proteomes" id="UP000004931">
    <property type="component" value="Unassembled WGS sequence"/>
</dbReference>
<dbReference type="GO" id="GO:0016829">
    <property type="term" value="F:lyase activity"/>
    <property type="evidence" value="ECO:0007669"/>
    <property type="project" value="UniProtKB-KW"/>
</dbReference>
<evidence type="ECO:0000313" key="8">
    <source>
        <dbReference type="Proteomes" id="UP000004931"/>
    </source>
</evidence>
<comment type="caution">
    <text evidence="7">The sequence shown here is derived from an EMBL/GenBank/DDBJ whole genome shotgun (WGS) entry which is preliminary data.</text>
</comment>
<evidence type="ECO:0000256" key="1">
    <source>
        <dbReference type="ARBA" id="ARBA00001946"/>
    </source>
</evidence>
<keyword evidence="7" id="KW-0456">Lyase</keyword>
<reference evidence="7 8" key="1">
    <citation type="journal article" date="2010" name="J. Bacteriol.">
        <title>Genome sequence of the oligotrophic marine Gammaproteobacterium HTCC2143, isolated from the Oregon Coast.</title>
        <authorList>
            <person name="Oh H.M."/>
            <person name="Kang I."/>
            <person name="Ferriera S."/>
            <person name="Giovannoni S.J."/>
            <person name="Cho J.C."/>
        </authorList>
    </citation>
    <scope>NUCLEOTIDE SEQUENCE [LARGE SCALE GENOMIC DNA]</scope>
    <source>
        <strain evidence="7 8">HTCC2143</strain>
    </source>
</reference>
<keyword evidence="2 5" id="KW-0479">Metal-binding</keyword>
<dbReference type="InterPro" id="IPR011206">
    <property type="entry name" value="Citrate_lyase_beta/mcl1/mcl2"/>
</dbReference>
<accession>A0YEY3</accession>
<sequence>MPGSNQRALEKSRTLKADTLIFDLEDAVSPDKKQLAREQVVAAIQLGGYGKREIIVRVNGLDSEWGEDDITAAAVSGADGICLPKIENEIEVEAAVKLLNDAGAPSTVQIWVMIETPLGVHNVNQIAGADARISVMVMGTTDLAYELHVPHTEDRIGLQYALSRCVVAARVHGKEILDGVYLNIDDQNGFISASEQGRQLGFDGKTLIHPSQIAAANRIFGLSDDDVVHAHTVINAWREAEAEGKAVVLVDGQLIEAMHVEEARRQIGIADMMLQLEPD</sequence>
<name>A0YEY3_9GAMM</name>
<dbReference type="InterPro" id="IPR015813">
    <property type="entry name" value="Pyrv/PenolPyrv_kinase-like_dom"/>
</dbReference>
<dbReference type="PANTHER" id="PTHR32308">
    <property type="entry name" value="LYASE BETA SUBUNIT, PUTATIVE (AFU_ORTHOLOGUE AFUA_4G13030)-RELATED"/>
    <property type="match status" value="1"/>
</dbReference>
<evidence type="ECO:0000256" key="5">
    <source>
        <dbReference type="PIRSR" id="PIRSR015582-2"/>
    </source>
</evidence>
<dbReference type="eggNOG" id="COG2301">
    <property type="taxonomic scope" value="Bacteria"/>
</dbReference>
<feature type="binding site" evidence="5">
    <location>
        <position position="142"/>
    </location>
    <ligand>
        <name>Mg(2+)</name>
        <dbReference type="ChEBI" id="CHEBI:18420"/>
    </ligand>
</feature>
<feature type="binding site" evidence="4">
    <location>
        <position position="57"/>
    </location>
    <ligand>
        <name>substrate</name>
    </ligand>
</feature>
<gene>
    <name evidence="7" type="ORF">GP2143_00527</name>
</gene>
<evidence type="ECO:0000256" key="2">
    <source>
        <dbReference type="ARBA" id="ARBA00022723"/>
    </source>
</evidence>
<evidence type="ECO:0000256" key="4">
    <source>
        <dbReference type="PIRSR" id="PIRSR015582-1"/>
    </source>
</evidence>
<comment type="cofactor">
    <cofactor evidence="1">
        <name>Mg(2+)</name>
        <dbReference type="ChEBI" id="CHEBI:18420"/>
    </cofactor>
</comment>
<dbReference type="PANTHER" id="PTHR32308:SF10">
    <property type="entry name" value="CITRATE LYASE SUBUNIT BETA"/>
    <property type="match status" value="1"/>
</dbReference>
<feature type="domain" description="HpcH/HpaI aldolase/citrate lyase" evidence="6">
    <location>
        <begin position="2"/>
        <end position="210"/>
    </location>
</feature>